<dbReference type="GO" id="GO:0000015">
    <property type="term" value="C:phosphopyruvate hydratase complex"/>
    <property type="evidence" value="ECO:0007669"/>
    <property type="project" value="InterPro"/>
</dbReference>
<keyword evidence="1" id="KW-0460">Magnesium</keyword>
<evidence type="ECO:0000256" key="1">
    <source>
        <dbReference type="ARBA" id="ARBA00022842"/>
    </source>
</evidence>
<dbReference type="SMART" id="SM01193">
    <property type="entry name" value="Enolase_N"/>
    <property type="match status" value="1"/>
</dbReference>
<dbReference type="InterPro" id="IPR020811">
    <property type="entry name" value="Enolase_N"/>
</dbReference>
<dbReference type="Pfam" id="PF03952">
    <property type="entry name" value="Enolase_N"/>
    <property type="match status" value="1"/>
</dbReference>
<dbReference type="GO" id="GO:0006096">
    <property type="term" value="P:glycolytic process"/>
    <property type="evidence" value="ECO:0007669"/>
    <property type="project" value="InterPro"/>
</dbReference>
<evidence type="ECO:0000313" key="4">
    <source>
        <dbReference type="Proteomes" id="UP000754644"/>
    </source>
</evidence>
<keyword evidence="3" id="KW-0456">Lyase</keyword>
<accession>A0A973A9W1</accession>
<proteinExistence type="predicted"/>
<dbReference type="InterPro" id="IPR029017">
    <property type="entry name" value="Enolase-like_N"/>
</dbReference>
<comment type="caution">
    <text evidence="3">The sequence shown here is derived from an EMBL/GenBank/DDBJ whole genome shotgun (WGS) entry which is preliminary data.</text>
</comment>
<dbReference type="AlphaFoldDB" id="A0A973A9W1"/>
<evidence type="ECO:0000259" key="2">
    <source>
        <dbReference type="SMART" id="SM01193"/>
    </source>
</evidence>
<dbReference type="InterPro" id="IPR000941">
    <property type="entry name" value="Enolase"/>
</dbReference>
<dbReference type="Proteomes" id="UP000754644">
    <property type="component" value="Unassembled WGS sequence"/>
</dbReference>
<dbReference type="GO" id="GO:0000287">
    <property type="term" value="F:magnesium ion binding"/>
    <property type="evidence" value="ECO:0007669"/>
    <property type="project" value="InterPro"/>
</dbReference>
<gene>
    <name evidence="3" type="primary">eno</name>
    <name evidence="3" type="ORF">HQ497_07340</name>
</gene>
<protein>
    <submittedName>
        <fullName evidence="3">Phosphopyruvate hydratase</fullName>
        <ecNumber evidence="3">4.2.1.11</ecNumber>
    </submittedName>
</protein>
<dbReference type="GO" id="GO:0004634">
    <property type="term" value="F:phosphopyruvate hydratase activity"/>
    <property type="evidence" value="ECO:0007669"/>
    <property type="project" value="UniProtKB-EC"/>
</dbReference>
<evidence type="ECO:0000313" key="3">
    <source>
        <dbReference type="EMBL" id="NQV65161.1"/>
    </source>
</evidence>
<dbReference type="SUPFAM" id="SSF54826">
    <property type="entry name" value="Enolase N-terminal domain-like"/>
    <property type="match status" value="1"/>
</dbReference>
<dbReference type="Gene3D" id="3.30.390.10">
    <property type="entry name" value="Enolase-like, N-terminal domain"/>
    <property type="match status" value="1"/>
</dbReference>
<feature type="domain" description="Enolase N-terminal" evidence="2">
    <location>
        <begin position="4"/>
        <end position="80"/>
    </location>
</feature>
<feature type="non-terminal residue" evidence="3">
    <location>
        <position position="80"/>
    </location>
</feature>
<dbReference type="EC" id="4.2.1.11" evidence="3"/>
<dbReference type="EMBL" id="JABMOJ010000274">
    <property type="protein sequence ID" value="NQV65161.1"/>
    <property type="molecule type" value="Genomic_DNA"/>
</dbReference>
<reference evidence="3" key="1">
    <citation type="submission" date="2020-05" db="EMBL/GenBank/DDBJ databases">
        <title>Sulfur intermediates as new biogeochemical hubs in an aquatic model microbial ecosystem.</title>
        <authorList>
            <person name="Vigneron A."/>
        </authorList>
    </citation>
    <scope>NUCLEOTIDE SEQUENCE</scope>
    <source>
        <strain evidence="3">Bin.250</strain>
    </source>
</reference>
<dbReference type="PANTHER" id="PTHR11902">
    <property type="entry name" value="ENOLASE"/>
    <property type="match status" value="1"/>
</dbReference>
<name>A0A973A9W1_9GAMM</name>
<sequence length="80" mass="8346">MTVIVDIRAREILDSRGNPTVEAEVELATGVIGSACVPSGASTGSREALELRDKDPARYLGKGVLTAVANVNAEIRPALL</sequence>
<organism evidence="3 4">
    <name type="scientific">SAR86 cluster bacterium</name>
    <dbReference type="NCBI Taxonomy" id="2030880"/>
    <lineage>
        <taxon>Bacteria</taxon>
        <taxon>Pseudomonadati</taxon>
        <taxon>Pseudomonadota</taxon>
        <taxon>Gammaproteobacteria</taxon>
        <taxon>SAR86 cluster</taxon>
    </lineage>
</organism>
<dbReference type="PANTHER" id="PTHR11902:SF1">
    <property type="entry name" value="ENOLASE"/>
    <property type="match status" value="1"/>
</dbReference>